<protein>
    <submittedName>
        <fullName evidence="1">Uncharacterized protein</fullName>
    </submittedName>
</protein>
<organism evidence="1 2">
    <name type="scientific">Winogradskyella alexanderae</name>
    <dbReference type="NCBI Taxonomy" id="2877123"/>
    <lineage>
        <taxon>Bacteria</taxon>
        <taxon>Pseudomonadati</taxon>
        <taxon>Bacteroidota</taxon>
        <taxon>Flavobacteriia</taxon>
        <taxon>Flavobacteriales</taxon>
        <taxon>Flavobacteriaceae</taxon>
        <taxon>Winogradskyella</taxon>
    </lineage>
</organism>
<accession>A0ABS7XYF3</accession>
<sequence length="139" mass="15865">MRFLVFLFTTVLTAQVGTTTQQSEASIAYCFENKIEWSLIFQSSGCFHHTTEQMYISFSGDSVFLHRLIEGKEQPKILLNADKLNVLIEFERQLLNRTNNYGGCTTVDSYVVNSEFSSYTIKDSSCAWNGYSSLIEQIK</sequence>
<evidence type="ECO:0000313" key="1">
    <source>
        <dbReference type="EMBL" id="MCA0133826.1"/>
    </source>
</evidence>
<comment type="caution">
    <text evidence="1">The sequence shown here is derived from an EMBL/GenBank/DDBJ whole genome shotgun (WGS) entry which is preliminary data.</text>
</comment>
<reference evidence="2" key="1">
    <citation type="submission" date="2023-07" db="EMBL/GenBank/DDBJ databases">
        <authorList>
            <person name="Yue Y."/>
        </authorList>
    </citation>
    <scope>NUCLEOTIDE SEQUENCE [LARGE SCALE GENOMIC DNA]</scope>
    <source>
        <strain evidence="2">D23</strain>
    </source>
</reference>
<dbReference type="Proteomes" id="UP001198901">
    <property type="component" value="Unassembled WGS sequence"/>
</dbReference>
<name>A0ABS7XYF3_9FLAO</name>
<keyword evidence="2" id="KW-1185">Reference proteome</keyword>
<dbReference type="RefSeq" id="WP_224531735.1">
    <property type="nucleotide sequence ID" value="NZ_JAIUJR010000012.1"/>
</dbReference>
<dbReference type="EMBL" id="JAIUJR010000012">
    <property type="protein sequence ID" value="MCA0133826.1"/>
    <property type="molecule type" value="Genomic_DNA"/>
</dbReference>
<gene>
    <name evidence="1" type="ORF">LBU54_14605</name>
</gene>
<evidence type="ECO:0000313" key="2">
    <source>
        <dbReference type="Proteomes" id="UP001198901"/>
    </source>
</evidence>
<proteinExistence type="predicted"/>